<feature type="transmembrane region" description="Helical" evidence="9">
    <location>
        <begin position="383"/>
        <end position="403"/>
    </location>
</feature>
<evidence type="ECO:0000256" key="6">
    <source>
        <dbReference type="ARBA" id="ARBA00022989"/>
    </source>
</evidence>
<evidence type="ECO:0000256" key="5">
    <source>
        <dbReference type="ARBA" id="ARBA00022927"/>
    </source>
</evidence>
<dbReference type="InterPro" id="IPR054384">
    <property type="entry name" value="SecDF_P1_head"/>
</dbReference>
<comment type="caution">
    <text evidence="9">Lacks conserved residue(s) required for the propagation of feature annotation.</text>
</comment>
<dbReference type="Proteomes" id="UP000177481">
    <property type="component" value="Unassembled WGS sequence"/>
</dbReference>
<dbReference type="InterPro" id="IPR048634">
    <property type="entry name" value="SecD_SecF_C"/>
</dbReference>
<accession>A0A1F5EBS6</accession>
<evidence type="ECO:0000256" key="3">
    <source>
        <dbReference type="ARBA" id="ARBA00022475"/>
    </source>
</evidence>
<dbReference type="InterPro" id="IPR055344">
    <property type="entry name" value="SecD_SecF_C_bact"/>
</dbReference>
<dbReference type="NCBIfam" id="TIGR00916">
    <property type="entry name" value="2A0604s01"/>
    <property type="match status" value="1"/>
</dbReference>
<evidence type="ECO:0000259" key="12">
    <source>
        <dbReference type="Pfam" id="PF22599"/>
    </source>
</evidence>
<feature type="transmembrane region" description="Helical" evidence="9">
    <location>
        <begin position="359"/>
        <end position="377"/>
    </location>
</feature>
<comment type="caution">
    <text evidence="13">The sequence shown here is derived from an EMBL/GenBank/DDBJ whole genome shotgun (WGS) entry which is preliminary data.</text>
</comment>
<proteinExistence type="inferred from homology"/>
<dbReference type="InterPro" id="IPR022813">
    <property type="entry name" value="SecD/SecF_arch_bac"/>
</dbReference>
<comment type="subunit">
    <text evidence="9">Forms a complex with SecF. Part of the essential Sec protein translocation apparatus which comprises SecA, SecYEG and auxiliary proteins SecDF. Other proteins may also be involved.</text>
</comment>
<dbReference type="NCBIfam" id="TIGR01129">
    <property type="entry name" value="secD"/>
    <property type="match status" value="1"/>
</dbReference>
<dbReference type="InterPro" id="IPR005791">
    <property type="entry name" value="SecD"/>
</dbReference>
<keyword evidence="5 9" id="KW-0653">Protein transport</keyword>
<dbReference type="GO" id="GO:0006605">
    <property type="term" value="P:protein targeting"/>
    <property type="evidence" value="ECO:0007669"/>
    <property type="project" value="UniProtKB-UniRule"/>
</dbReference>
<reference evidence="13 14" key="1">
    <citation type="journal article" date="2016" name="Nat. Commun.">
        <title>Thousands of microbial genomes shed light on interconnected biogeochemical processes in an aquifer system.</title>
        <authorList>
            <person name="Anantharaman K."/>
            <person name="Brown C.T."/>
            <person name="Hug L.A."/>
            <person name="Sharon I."/>
            <person name="Castelle C.J."/>
            <person name="Probst A.J."/>
            <person name="Thomas B.C."/>
            <person name="Singh A."/>
            <person name="Wilkins M.J."/>
            <person name="Karaoz U."/>
            <person name="Brodie E.L."/>
            <person name="Williams K.H."/>
            <person name="Hubbard S.S."/>
            <person name="Banfield J.F."/>
        </authorList>
    </citation>
    <scope>NUCLEOTIDE SEQUENCE [LARGE SCALE GENOMIC DNA]</scope>
</reference>
<feature type="domain" description="Protein export membrane protein SecD/SecF C-terminal" evidence="10">
    <location>
        <begin position="236"/>
        <end position="404"/>
    </location>
</feature>
<comment type="function">
    <text evidence="9">Part of the Sec protein translocase complex. Interacts with the SecYEG preprotein conducting channel. SecDF uses the proton motive force (PMF) to complete protein translocation after the ATP-dependent function of SecA.</text>
</comment>
<keyword evidence="2 9" id="KW-0813">Transport</keyword>
<dbReference type="Gene3D" id="1.20.1640.10">
    <property type="entry name" value="Multidrug efflux transporter AcrB transmembrane domain"/>
    <property type="match status" value="1"/>
</dbReference>
<gene>
    <name evidence="9" type="primary">secD</name>
    <name evidence="13" type="ORF">A3A71_02135</name>
</gene>
<dbReference type="EMBL" id="MEZX01000002">
    <property type="protein sequence ID" value="OGD64823.1"/>
    <property type="molecule type" value="Genomic_DNA"/>
</dbReference>
<dbReference type="Pfam" id="PF21760">
    <property type="entry name" value="SecD_1st"/>
    <property type="match status" value="1"/>
</dbReference>
<dbReference type="GO" id="GO:0043952">
    <property type="term" value="P:protein transport by the Sec complex"/>
    <property type="evidence" value="ECO:0007669"/>
    <property type="project" value="UniProtKB-UniRule"/>
</dbReference>
<dbReference type="PANTHER" id="PTHR30081">
    <property type="entry name" value="PROTEIN-EXPORT MEMBRANE PROTEIN SEC"/>
    <property type="match status" value="1"/>
</dbReference>
<evidence type="ECO:0000256" key="1">
    <source>
        <dbReference type="ARBA" id="ARBA00004651"/>
    </source>
</evidence>
<dbReference type="PANTHER" id="PTHR30081:SF1">
    <property type="entry name" value="PROTEIN TRANSLOCASE SUBUNIT SECD"/>
    <property type="match status" value="1"/>
</dbReference>
<keyword evidence="8 9" id="KW-0472">Membrane</keyword>
<keyword evidence="3 9" id="KW-1003">Cell membrane</keyword>
<feature type="domain" description="SecDF P1 head subdomain" evidence="12">
    <location>
        <begin position="140"/>
        <end position="234"/>
    </location>
</feature>
<feature type="transmembrane region" description="Helical" evidence="9">
    <location>
        <begin position="306"/>
        <end position="327"/>
    </location>
</feature>
<dbReference type="STRING" id="1797471.A3A71_02135"/>
<feature type="transmembrane region" description="Helical" evidence="9">
    <location>
        <begin position="280"/>
        <end position="300"/>
    </location>
</feature>
<keyword evidence="4 9" id="KW-0812">Transmembrane</keyword>
<evidence type="ECO:0000259" key="10">
    <source>
        <dbReference type="Pfam" id="PF02355"/>
    </source>
</evidence>
<dbReference type="GO" id="GO:0005886">
    <property type="term" value="C:plasma membrane"/>
    <property type="evidence" value="ECO:0007669"/>
    <property type="project" value="UniProtKB-SubCell"/>
</dbReference>
<evidence type="ECO:0000256" key="7">
    <source>
        <dbReference type="ARBA" id="ARBA00023010"/>
    </source>
</evidence>
<evidence type="ECO:0000259" key="11">
    <source>
        <dbReference type="Pfam" id="PF21760"/>
    </source>
</evidence>
<evidence type="ECO:0000256" key="8">
    <source>
        <dbReference type="ARBA" id="ARBA00023136"/>
    </source>
</evidence>
<protein>
    <recommendedName>
        <fullName evidence="9">Protein translocase subunit SecD</fullName>
    </recommendedName>
</protein>
<comment type="similarity">
    <text evidence="9">Belongs to the SecD/SecF family. SecD subfamily.</text>
</comment>
<evidence type="ECO:0000313" key="13">
    <source>
        <dbReference type="EMBL" id="OGD64823.1"/>
    </source>
</evidence>
<feature type="domain" description="Protein translocase subunit SecDF P1" evidence="11">
    <location>
        <begin position="68"/>
        <end position="128"/>
    </location>
</feature>
<sequence>MRRNFWVGLFLILVVIGLGGYVSWPTTTTIGKRDVKLRQGLDLQGGVWLRYKIDLSKTASEDQSEAIESTRGVIEKRVNSTGVTEPLIQPGKIGSTHTMIVELPGIKDVREAIDLIGKTAQLEFREPDSSSKTEKWIPTGLTGKQLSKATVSYDQTTNSPQVSLKFNADGTKLFKQITERNVNKPVAIFLDKEIISSPNVNEPITNGEAVISGQFTIEQVKELVNLLNAGALAAPIELIEQRTIGATLGTESVKESLVAGAVGLVLVALFMIINYRLAGLIAVLALLGYALITVAFFKFIPVTLTLAGIAGFILSIGMAVDANILIFERLREEIASGKTLKIALEEAFRRAWPSVRDSNMATLITCAILYFTTTGLVRGFALTLALGVAISLFSSITVSRAFLRLATINPVLGRGLEKV</sequence>
<organism evidence="13 14">
    <name type="scientific">Candidatus Berkelbacteria bacterium RIFCSPLOWO2_01_FULL_50_28</name>
    <dbReference type="NCBI Taxonomy" id="1797471"/>
    <lineage>
        <taxon>Bacteria</taxon>
        <taxon>Candidatus Berkelbacteria</taxon>
    </lineage>
</organism>
<evidence type="ECO:0000313" key="14">
    <source>
        <dbReference type="Proteomes" id="UP000177481"/>
    </source>
</evidence>
<dbReference type="SUPFAM" id="SSF82866">
    <property type="entry name" value="Multidrug efflux transporter AcrB transmembrane domain"/>
    <property type="match status" value="1"/>
</dbReference>
<dbReference type="HAMAP" id="MF_01463_B">
    <property type="entry name" value="SecD_B"/>
    <property type="match status" value="1"/>
</dbReference>
<feature type="transmembrane region" description="Helical" evidence="9">
    <location>
        <begin position="256"/>
        <end position="273"/>
    </location>
</feature>
<dbReference type="GO" id="GO:0015450">
    <property type="term" value="F:protein-transporting ATPase activity"/>
    <property type="evidence" value="ECO:0007669"/>
    <property type="project" value="InterPro"/>
</dbReference>
<evidence type="ECO:0000256" key="9">
    <source>
        <dbReference type="HAMAP-Rule" id="MF_01463"/>
    </source>
</evidence>
<dbReference type="Pfam" id="PF22599">
    <property type="entry name" value="SecDF_P1_head"/>
    <property type="match status" value="1"/>
</dbReference>
<keyword evidence="6 9" id="KW-1133">Transmembrane helix</keyword>
<name>A0A1F5EBS6_9BACT</name>
<evidence type="ECO:0000256" key="4">
    <source>
        <dbReference type="ARBA" id="ARBA00022692"/>
    </source>
</evidence>
<dbReference type="Pfam" id="PF02355">
    <property type="entry name" value="SecD_SecF_C"/>
    <property type="match status" value="1"/>
</dbReference>
<dbReference type="Gene3D" id="3.30.70.3220">
    <property type="match status" value="1"/>
</dbReference>
<comment type="subcellular location">
    <subcellularLocation>
        <location evidence="1 9">Cell membrane</location>
        <topology evidence="1 9">Multi-pass membrane protein</topology>
    </subcellularLocation>
</comment>
<dbReference type="InterPro" id="IPR048631">
    <property type="entry name" value="SecD_1st"/>
</dbReference>
<evidence type="ECO:0000256" key="2">
    <source>
        <dbReference type="ARBA" id="ARBA00022448"/>
    </source>
</evidence>
<dbReference type="AlphaFoldDB" id="A0A1F5EBS6"/>
<keyword evidence="7 9" id="KW-0811">Translocation</keyword>
<dbReference type="GO" id="GO:0065002">
    <property type="term" value="P:intracellular protein transmembrane transport"/>
    <property type="evidence" value="ECO:0007669"/>
    <property type="project" value="UniProtKB-UniRule"/>
</dbReference>